<dbReference type="AlphaFoldDB" id="X1TGB4"/>
<organism evidence="1">
    <name type="scientific">marine sediment metagenome</name>
    <dbReference type="NCBI Taxonomy" id="412755"/>
    <lineage>
        <taxon>unclassified sequences</taxon>
        <taxon>metagenomes</taxon>
        <taxon>ecological metagenomes</taxon>
    </lineage>
</organism>
<gene>
    <name evidence="1" type="ORF">S12H4_36327</name>
</gene>
<dbReference type="EMBL" id="BARW01021648">
    <property type="protein sequence ID" value="GAI90401.1"/>
    <property type="molecule type" value="Genomic_DNA"/>
</dbReference>
<comment type="caution">
    <text evidence="1">The sequence shown here is derived from an EMBL/GenBank/DDBJ whole genome shotgun (WGS) entry which is preliminary data.</text>
</comment>
<evidence type="ECO:0000313" key="1">
    <source>
        <dbReference type="EMBL" id="GAI90401.1"/>
    </source>
</evidence>
<name>X1TGB4_9ZZZZ</name>
<protein>
    <submittedName>
        <fullName evidence="1">Uncharacterized protein</fullName>
    </submittedName>
</protein>
<accession>X1TGB4</accession>
<sequence>MKIDMAFVEDLSGYRVGRPPRPTGGLTVDGASIDAEVCAESKCDNCGHQGMEYHPFFRDEPRSYRAFMVCPECNEVFEF</sequence>
<proteinExistence type="predicted"/>
<reference evidence="1" key="1">
    <citation type="journal article" date="2014" name="Front. Microbiol.">
        <title>High frequency of phylogenetically diverse reductive dehalogenase-homologous genes in deep subseafloor sedimentary metagenomes.</title>
        <authorList>
            <person name="Kawai M."/>
            <person name="Futagami T."/>
            <person name="Toyoda A."/>
            <person name="Takaki Y."/>
            <person name="Nishi S."/>
            <person name="Hori S."/>
            <person name="Arai W."/>
            <person name="Tsubouchi T."/>
            <person name="Morono Y."/>
            <person name="Uchiyama I."/>
            <person name="Ito T."/>
            <person name="Fujiyama A."/>
            <person name="Inagaki F."/>
            <person name="Takami H."/>
        </authorList>
    </citation>
    <scope>NUCLEOTIDE SEQUENCE</scope>
    <source>
        <strain evidence="1">Expedition CK06-06</strain>
    </source>
</reference>